<dbReference type="Proteomes" id="UP000295645">
    <property type="component" value="Unassembled WGS sequence"/>
</dbReference>
<dbReference type="OrthoDB" id="9810827at2"/>
<sequence>MWTHEESIETTASPERIWALFSDVPGWKAWNAGIESIDIHGPFAKGTRFTMKPPGDDAFESTLIEVTQNKGFTDETSIDGTRVVVYHRIESLPSGHTRITYATEVTGHAASEFGPMVTADFPDVLRSLKALAEDAR</sequence>
<dbReference type="EMBL" id="SMCS01000002">
    <property type="protein sequence ID" value="TCV96409.1"/>
    <property type="molecule type" value="Genomic_DNA"/>
</dbReference>
<evidence type="ECO:0000313" key="2">
    <source>
        <dbReference type="Proteomes" id="UP000295645"/>
    </source>
</evidence>
<dbReference type="Gene3D" id="3.30.530.20">
    <property type="match status" value="1"/>
</dbReference>
<accession>A0A4V2W4L8</accession>
<name>A0A4V2W4L8_9GAMM</name>
<gene>
    <name evidence="1" type="ORF">EC912_102760</name>
</gene>
<dbReference type="InterPro" id="IPR023393">
    <property type="entry name" value="START-like_dom_sf"/>
</dbReference>
<dbReference type="RefSeq" id="WP_132142596.1">
    <property type="nucleotide sequence ID" value="NZ_SMCS01000002.1"/>
</dbReference>
<evidence type="ECO:0000313" key="1">
    <source>
        <dbReference type="EMBL" id="TCV96409.1"/>
    </source>
</evidence>
<dbReference type="SUPFAM" id="SSF55961">
    <property type="entry name" value="Bet v1-like"/>
    <property type="match status" value="1"/>
</dbReference>
<dbReference type="CDD" id="cd08862">
    <property type="entry name" value="SRPBCC_Smu440-like"/>
    <property type="match status" value="1"/>
</dbReference>
<proteinExistence type="predicted"/>
<reference evidence="1 2" key="1">
    <citation type="submission" date="2019-03" db="EMBL/GenBank/DDBJ databases">
        <title>Above-ground endophytic microbial communities from plants in different locations in the United States.</title>
        <authorList>
            <person name="Frank C."/>
        </authorList>
    </citation>
    <scope>NUCLEOTIDE SEQUENCE [LARGE SCALE GENOMIC DNA]</scope>
    <source>
        <strain evidence="1 2">LP_13_YM</strain>
    </source>
</reference>
<dbReference type="InterPro" id="IPR019587">
    <property type="entry name" value="Polyketide_cyclase/dehydratase"/>
</dbReference>
<protein>
    <submittedName>
        <fullName evidence="1">Polyketide cyclase/dehydrase/lipid transport protein</fullName>
    </submittedName>
</protein>
<dbReference type="Pfam" id="PF10604">
    <property type="entry name" value="Polyketide_cyc2"/>
    <property type="match status" value="1"/>
</dbReference>
<organism evidence="1 2">
    <name type="scientific">Luteibacter rhizovicinus</name>
    <dbReference type="NCBI Taxonomy" id="242606"/>
    <lineage>
        <taxon>Bacteria</taxon>
        <taxon>Pseudomonadati</taxon>
        <taxon>Pseudomonadota</taxon>
        <taxon>Gammaproteobacteria</taxon>
        <taxon>Lysobacterales</taxon>
        <taxon>Rhodanobacteraceae</taxon>
        <taxon>Luteibacter</taxon>
    </lineage>
</organism>
<comment type="caution">
    <text evidence="1">The sequence shown here is derived from an EMBL/GenBank/DDBJ whole genome shotgun (WGS) entry which is preliminary data.</text>
</comment>
<dbReference type="AlphaFoldDB" id="A0A4V2W4L8"/>
<keyword evidence="2" id="KW-1185">Reference proteome</keyword>